<dbReference type="Proteomes" id="UP000828390">
    <property type="component" value="Unassembled WGS sequence"/>
</dbReference>
<evidence type="ECO:0000256" key="1">
    <source>
        <dbReference type="SAM" id="MobiDB-lite"/>
    </source>
</evidence>
<reference evidence="2" key="2">
    <citation type="submission" date="2020-11" db="EMBL/GenBank/DDBJ databases">
        <authorList>
            <person name="McCartney M.A."/>
            <person name="Auch B."/>
            <person name="Kono T."/>
            <person name="Mallez S."/>
            <person name="Becker A."/>
            <person name="Gohl D.M."/>
            <person name="Silverstein K.A.T."/>
            <person name="Koren S."/>
            <person name="Bechman K.B."/>
            <person name="Herman A."/>
            <person name="Abrahante J.E."/>
            <person name="Garbe J."/>
        </authorList>
    </citation>
    <scope>NUCLEOTIDE SEQUENCE</scope>
    <source>
        <strain evidence="2">Duluth1</strain>
        <tissue evidence="2">Whole animal</tissue>
    </source>
</reference>
<dbReference type="AlphaFoldDB" id="A0A9D4CY74"/>
<organism evidence="2 3">
    <name type="scientific">Dreissena polymorpha</name>
    <name type="common">Zebra mussel</name>
    <name type="synonym">Mytilus polymorpha</name>
    <dbReference type="NCBI Taxonomy" id="45954"/>
    <lineage>
        <taxon>Eukaryota</taxon>
        <taxon>Metazoa</taxon>
        <taxon>Spiralia</taxon>
        <taxon>Lophotrochozoa</taxon>
        <taxon>Mollusca</taxon>
        <taxon>Bivalvia</taxon>
        <taxon>Autobranchia</taxon>
        <taxon>Heteroconchia</taxon>
        <taxon>Euheterodonta</taxon>
        <taxon>Imparidentia</taxon>
        <taxon>Neoheterodontei</taxon>
        <taxon>Myida</taxon>
        <taxon>Dreissenoidea</taxon>
        <taxon>Dreissenidae</taxon>
        <taxon>Dreissena</taxon>
    </lineage>
</organism>
<accession>A0A9D4CY74</accession>
<dbReference type="EMBL" id="JAIWYP010000011">
    <property type="protein sequence ID" value="KAH3733983.1"/>
    <property type="molecule type" value="Genomic_DNA"/>
</dbReference>
<sequence>MASAKSTKDFLLVAEDYLSRGLVYRPAGEFIKKLALCSRCCEGKKEVERMLGLVSRMVALVKSQSNKPGRRNVKPNRIVTGSGGE</sequence>
<evidence type="ECO:0000313" key="3">
    <source>
        <dbReference type="Proteomes" id="UP000828390"/>
    </source>
</evidence>
<comment type="caution">
    <text evidence="2">The sequence shown here is derived from an EMBL/GenBank/DDBJ whole genome shotgun (WGS) entry which is preliminary data.</text>
</comment>
<evidence type="ECO:0000313" key="2">
    <source>
        <dbReference type="EMBL" id="KAH3733983.1"/>
    </source>
</evidence>
<gene>
    <name evidence="2" type="ORF">DPMN_040422</name>
</gene>
<name>A0A9D4CY74_DREPO</name>
<feature type="region of interest" description="Disordered" evidence="1">
    <location>
        <begin position="65"/>
        <end position="85"/>
    </location>
</feature>
<reference evidence="2" key="1">
    <citation type="journal article" date="2019" name="bioRxiv">
        <title>The Genome of the Zebra Mussel, Dreissena polymorpha: A Resource for Invasive Species Research.</title>
        <authorList>
            <person name="McCartney M.A."/>
            <person name="Auch B."/>
            <person name="Kono T."/>
            <person name="Mallez S."/>
            <person name="Zhang Y."/>
            <person name="Obille A."/>
            <person name="Becker A."/>
            <person name="Abrahante J.E."/>
            <person name="Garbe J."/>
            <person name="Badalamenti J.P."/>
            <person name="Herman A."/>
            <person name="Mangelson H."/>
            <person name="Liachko I."/>
            <person name="Sullivan S."/>
            <person name="Sone E.D."/>
            <person name="Koren S."/>
            <person name="Silverstein K.A.T."/>
            <person name="Beckman K.B."/>
            <person name="Gohl D.M."/>
        </authorList>
    </citation>
    <scope>NUCLEOTIDE SEQUENCE</scope>
    <source>
        <strain evidence="2">Duluth1</strain>
        <tissue evidence="2">Whole animal</tissue>
    </source>
</reference>
<protein>
    <submittedName>
        <fullName evidence="2">Uncharacterized protein</fullName>
    </submittedName>
</protein>
<proteinExistence type="predicted"/>
<keyword evidence="3" id="KW-1185">Reference proteome</keyword>